<accession>A0A561E145</accession>
<evidence type="ECO:0000313" key="3">
    <source>
        <dbReference type="Proteomes" id="UP000318297"/>
    </source>
</evidence>
<feature type="region of interest" description="Disordered" evidence="1">
    <location>
        <begin position="1"/>
        <end position="23"/>
    </location>
</feature>
<organism evidence="2 3">
    <name type="scientific">Rudaeicoccus suwonensis</name>
    <dbReference type="NCBI Taxonomy" id="657409"/>
    <lineage>
        <taxon>Bacteria</taxon>
        <taxon>Bacillati</taxon>
        <taxon>Actinomycetota</taxon>
        <taxon>Actinomycetes</taxon>
        <taxon>Micrococcales</taxon>
        <taxon>Dermacoccaceae</taxon>
        <taxon>Rudaeicoccus</taxon>
    </lineage>
</organism>
<comment type="caution">
    <text evidence="2">The sequence shown here is derived from an EMBL/GenBank/DDBJ whole genome shotgun (WGS) entry which is preliminary data.</text>
</comment>
<sequence length="174" mass="19263">MVFGRGRRERNLMPPPPEYGPSVPKPFSELMTQGPMTPLERLARQSRIPDEARTLVVQIDTEATQAVQYIAAHGITGLEAFEVERIRDEHAPASVRSYLDLPPGTADTVPLQDGRTGTQLLIDELEVLLNAVRKAVAAVGVSGQVQAVVNHRFLVDKYGDRDLRLSLDEPDQRD</sequence>
<dbReference type="AlphaFoldDB" id="A0A561E145"/>
<dbReference type="RefSeq" id="WP_145229868.1">
    <property type="nucleotide sequence ID" value="NZ_VIVQ01000003.1"/>
</dbReference>
<protein>
    <submittedName>
        <fullName evidence="2">Uncharacterized protein</fullName>
    </submittedName>
</protein>
<evidence type="ECO:0000313" key="2">
    <source>
        <dbReference type="EMBL" id="TWE09312.1"/>
    </source>
</evidence>
<evidence type="ECO:0000256" key="1">
    <source>
        <dbReference type="SAM" id="MobiDB-lite"/>
    </source>
</evidence>
<dbReference type="OrthoDB" id="2897536at2"/>
<gene>
    <name evidence="2" type="ORF">BKA23_3012</name>
</gene>
<proteinExistence type="predicted"/>
<keyword evidence="3" id="KW-1185">Reference proteome</keyword>
<dbReference type="EMBL" id="VIVQ01000003">
    <property type="protein sequence ID" value="TWE09312.1"/>
    <property type="molecule type" value="Genomic_DNA"/>
</dbReference>
<reference evidence="2 3" key="1">
    <citation type="submission" date="2019-06" db="EMBL/GenBank/DDBJ databases">
        <title>Sequencing the genomes of 1000 actinobacteria strains.</title>
        <authorList>
            <person name="Klenk H.-P."/>
        </authorList>
    </citation>
    <scope>NUCLEOTIDE SEQUENCE [LARGE SCALE GENOMIC DNA]</scope>
    <source>
        <strain evidence="2 3">DSM 19560</strain>
    </source>
</reference>
<name>A0A561E145_9MICO</name>
<dbReference type="Proteomes" id="UP000318297">
    <property type="component" value="Unassembled WGS sequence"/>
</dbReference>